<protein>
    <submittedName>
        <fullName evidence="3">Uncharacterized protein</fullName>
    </submittedName>
</protein>
<sequence length="635" mass="68895">MSDSQPPVIRKSVATSTSLATITLQQQQSGSQRPSQRTSSCISGPATLVQNNSLSASSPPSITRSNTNLAVTASIYKAEIFYDHVTRNVSLISLTTSILLAVACFSVGGYVLYTTAPDIYGPLPLLNLPAIFPSLITFLIHLFVTFLLSALGHIHSVSLRWALHREGRLEFNSNPRLFTTAGTDPSFSCGAGRAGRAVHSLYANTAWLFFTTLKYASSSFIVVQWADWQDEIQEKGYPTAFVNVVALFGLGSSILMLSVLAGLCLWKRSRGGAQKQEHIPTWNSNTLGTTLACLQNLHPDSSLAHHPGRAMLPVSQINSVPSPTVPVKVQDSMRNTRTGLANGAMGMVWGTVILACAWLLGMILCSKYDERYDATGGKGWSFVLSWYGISEDDEDDDSNIITADIDFLPPVQATAALFGLFLEFLVCLPQTLVFCMMEVLVGITTDEKTWRKGYVDKVKSSLPSSNPSSDTIRGISLNTPSIINSLSSPQTLTLFVMKPIMYWLLSQSFFLARDPTSRDHASISITVTIVRIIPYAAGNAVLAFWATYMACRRPSGLQPAAWGHVQTLANLVDDWDVGSDGQMFWGDKGVYSGHAQLPGTEDEGYHPGSTGGTEYRHAGTGNVRLAPIDPGAKYL</sequence>
<evidence type="ECO:0000313" key="3">
    <source>
        <dbReference type="EMBL" id="KAJ2894393.1"/>
    </source>
</evidence>
<name>A0AAD5WP15_9PEZI</name>
<feature type="transmembrane region" description="Helical" evidence="2">
    <location>
        <begin position="91"/>
        <end position="111"/>
    </location>
</feature>
<comment type="caution">
    <text evidence="3">The sequence shown here is derived from an EMBL/GenBank/DDBJ whole genome shotgun (WGS) entry which is preliminary data.</text>
</comment>
<gene>
    <name evidence="3" type="ORF">MKZ38_007559</name>
</gene>
<evidence type="ECO:0000256" key="2">
    <source>
        <dbReference type="SAM" id="Phobius"/>
    </source>
</evidence>
<feature type="transmembrane region" description="Helical" evidence="2">
    <location>
        <begin position="532"/>
        <end position="551"/>
    </location>
</feature>
<keyword evidence="2" id="KW-1133">Transmembrane helix</keyword>
<dbReference type="EMBL" id="JAKWBI020000498">
    <property type="protein sequence ID" value="KAJ2894393.1"/>
    <property type="molecule type" value="Genomic_DNA"/>
</dbReference>
<accession>A0AAD5WP15</accession>
<keyword evidence="2" id="KW-0812">Transmembrane</keyword>
<feature type="transmembrane region" description="Helical" evidence="2">
    <location>
        <begin position="246"/>
        <end position="266"/>
    </location>
</feature>
<reference evidence="3" key="1">
    <citation type="submission" date="2022-07" db="EMBL/GenBank/DDBJ databases">
        <title>Draft genome sequence of Zalerion maritima ATCC 34329, a (micro)plastics degrading marine fungus.</title>
        <authorList>
            <person name="Paco A."/>
            <person name="Goncalves M.F.M."/>
            <person name="Rocha-Santos T.A.P."/>
            <person name="Alves A."/>
        </authorList>
    </citation>
    <scope>NUCLEOTIDE SEQUENCE</scope>
    <source>
        <strain evidence="3">ATCC 34329</strain>
    </source>
</reference>
<evidence type="ECO:0000313" key="4">
    <source>
        <dbReference type="Proteomes" id="UP001201980"/>
    </source>
</evidence>
<organism evidence="3 4">
    <name type="scientific">Zalerion maritima</name>
    <dbReference type="NCBI Taxonomy" id="339359"/>
    <lineage>
        <taxon>Eukaryota</taxon>
        <taxon>Fungi</taxon>
        <taxon>Dikarya</taxon>
        <taxon>Ascomycota</taxon>
        <taxon>Pezizomycotina</taxon>
        <taxon>Sordariomycetes</taxon>
        <taxon>Lulworthiomycetidae</taxon>
        <taxon>Lulworthiales</taxon>
        <taxon>Lulworthiaceae</taxon>
        <taxon>Zalerion</taxon>
    </lineage>
</organism>
<dbReference type="AlphaFoldDB" id="A0AAD5WP15"/>
<keyword evidence="2" id="KW-0472">Membrane</keyword>
<evidence type="ECO:0000256" key="1">
    <source>
        <dbReference type="SAM" id="MobiDB-lite"/>
    </source>
</evidence>
<dbReference type="Proteomes" id="UP001201980">
    <property type="component" value="Unassembled WGS sequence"/>
</dbReference>
<feature type="region of interest" description="Disordered" evidence="1">
    <location>
        <begin position="596"/>
        <end position="621"/>
    </location>
</feature>
<keyword evidence="4" id="KW-1185">Reference proteome</keyword>
<feature type="transmembrane region" description="Helical" evidence="2">
    <location>
        <begin position="131"/>
        <end position="151"/>
    </location>
</feature>
<feature type="transmembrane region" description="Helical" evidence="2">
    <location>
        <begin position="206"/>
        <end position="226"/>
    </location>
</feature>
<feature type="transmembrane region" description="Helical" evidence="2">
    <location>
        <begin position="416"/>
        <end position="443"/>
    </location>
</feature>
<feature type="transmembrane region" description="Helical" evidence="2">
    <location>
        <begin position="340"/>
        <end position="364"/>
    </location>
</feature>
<proteinExistence type="predicted"/>